<dbReference type="Pfam" id="PF07508">
    <property type="entry name" value="Recombinase"/>
    <property type="match status" value="1"/>
</dbReference>
<protein>
    <submittedName>
        <fullName evidence="8">Recombinase family protein</fullName>
    </submittedName>
</protein>
<evidence type="ECO:0000256" key="2">
    <source>
        <dbReference type="ARBA" id="ARBA00023125"/>
    </source>
</evidence>
<dbReference type="InterPro" id="IPR025827">
    <property type="entry name" value="Zn_ribbon_recom_dom"/>
</dbReference>
<evidence type="ECO:0000259" key="6">
    <source>
        <dbReference type="PROSITE" id="PS51736"/>
    </source>
</evidence>
<evidence type="ECO:0000259" key="7">
    <source>
        <dbReference type="PROSITE" id="PS51737"/>
    </source>
</evidence>
<dbReference type="Gene3D" id="3.40.50.1390">
    <property type="entry name" value="Resolvase, N-terminal catalytic domain"/>
    <property type="match status" value="1"/>
</dbReference>
<keyword evidence="9" id="KW-1185">Reference proteome</keyword>
<keyword evidence="3" id="KW-0233">DNA recombination</keyword>
<dbReference type="EMBL" id="JBHTCP010000006">
    <property type="protein sequence ID" value="MFC7370764.1"/>
    <property type="molecule type" value="Genomic_DNA"/>
</dbReference>
<evidence type="ECO:0000313" key="8">
    <source>
        <dbReference type="EMBL" id="MFC7370764.1"/>
    </source>
</evidence>
<organism evidence="8 9">
    <name type="scientific">Fictibacillus iocasae</name>
    <dbReference type="NCBI Taxonomy" id="2715437"/>
    <lineage>
        <taxon>Bacteria</taxon>
        <taxon>Bacillati</taxon>
        <taxon>Bacillota</taxon>
        <taxon>Bacilli</taxon>
        <taxon>Bacillales</taxon>
        <taxon>Fictibacillaceae</taxon>
        <taxon>Fictibacillus</taxon>
    </lineage>
</organism>
<dbReference type="InterPro" id="IPR038109">
    <property type="entry name" value="DNA_bind_recomb_sf"/>
</dbReference>
<evidence type="ECO:0000313" key="9">
    <source>
        <dbReference type="Proteomes" id="UP001596549"/>
    </source>
</evidence>
<reference evidence="9" key="1">
    <citation type="journal article" date="2019" name="Int. J. Syst. Evol. Microbiol.">
        <title>The Global Catalogue of Microorganisms (GCM) 10K type strain sequencing project: providing services to taxonomists for standard genome sequencing and annotation.</title>
        <authorList>
            <consortium name="The Broad Institute Genomics Platform"/>
            <consortium name="The Broad Institute Genome Sequencing Center for Infectious Disease"/>
            <person name="Wu L."/>
            <person name="Ma J."/>
        </authorList>
    </citation>
    <scope>NUCLEOTIDE SEQUENCE [LARGE SCALE GENOMIC DNA]</scope>
    <source>
        <strain evidence="9">NBRC 106396</strain>
    </source>
</reference>
<feature type="domain" description="Recombinase" evidence="7">
    <location>
        <begin position="161"/>
        <end position="283"/>
    </location>
</feature>
<evidence type="ECO:0000256" key="3">
    <source>
        <dbReference type="ARBA" id="ARBA00023172"/>
    </source>
</evidence>
<dbReference type="SUPFAM" id="SSF53041">
    <property type="entry name" value="Resolvase-like"/>
    <property type="match status" value="1"/>
</dbReference>
<dbReference type="InterPro" id="IPR050639">
    <property type="entry name" value="SSR_resolvase"/>
</dbReference>
<dbReference type="PROSITE" id="PS00397">
    <property type="entry name" value="RECOMBINASES_1"/>
    <property type="match status" value="1"/>
</dbReference>
<dbReference type="SMART" id="SM00857">
    <property type="entry name" value="Resolvase"/>
    <property type="match status" value="1"/>
</dbReference>
<evidence type="ECO:0000256" key="4">
    <source>
        <dbReference type="PROSITE-ProRule" id="PRU10137"/>
    </source>
</evidence>
<proteinExistence type="predicted"/>
<dbReference type="InterPro" id="IPR011109">
    <property type="entry name" value="DNA_bind_recombinase_dom"/>
</dbReference>
<dbReference type="RefSeq" id="WP_379746676.1">
    <property type="nucleotide sequence ID" value="NZ_JBHTCP010000006.1"/>
</dbReference>
<dbReference type="InterPro" id="IPR006118">
    <property type="entry name" value="Recombinase_CS"/>
</dbReference>
<gene>
    <name evidence="8" type="ORF">ACFQPF_03650</name>
</gene>
<dbReference type="InterPro" id="IPR036162">
    <property type="entry name" value="Resolvase-like_N_sf"/>
</dbReference>
<accession>A0ABW2NRS6</accession>
<sequence>MTKIINVVGYLRVSTAEQSEGFSLDAQEHEIRTYCTRNGYNLLRIYRDEGISGTSIEERINFQTMLHDISEDSSIHAVLVWKLSRLTRKLSHLLNIVDLLEQFNTGLIVTHDNLDTSTSFGKAIISMSGIFAEMERENIVSACKLGMRQRAREGKWNGGRVLGYRTNSKKELEINEEEAIVVREIFNLFVNENWGYKKIASTLNHRGLKTVRGKEWSINGVKQIIDNPIYVGMIRWGVHEFWNKKRRAGKTDNFVLVQGNHIPIITEETWNKAKAVRKVRGKKPEKTYEGNFLLTGLLKCPTCGSSMVSQRVKKYKKPGEYYRYYACGNNINKGPTSCNSNLVYADYAEKSVLNKIQELVSSPEIINSIINKMQKHSETDTKPLNEEIKNLKQDLERIKAKKDENFKLNLENKLSTHILFQQLEFLDERERETKEKLYKYKMDINNLQSQSLLNPNALQHILSEFIQVFETGKLEQRKRLLHSIIDNITVSPGDSPNERTINDITLVFEPQEIEALSFKKSFEATYGTVPPD</sequence>
<dbReference type="Pfam" id="PF13408">
    <property type="entry name" value="Zn_ribbon_recom"/>
    <property type="match status" value="1"/>
</dbReference>
<keyword evidence="1" id="KW-0229">DNA integration</keyword>
<dbReference type="PANTHER" id="PTHR30461">
    <property type="entry name" value="DNA-INVERTASE FROM LAMBDOID PROPHAGE"/>
    <property type="match status" value="1"/>
</dbReference>
<evidence type="ECO:0000256" key="1">
    <source>
        <dbReference type="ARBA" id="ARBA00022908"/>
    </source>
</evidence>
<name>A0ABW2NRS6_9BACL</name>
<dbReference type="PANTHER" id="PTHR30461:SF23">
    <property type="entry name" value="DNA RECOMBINASE-RELATED"/>
    <property type="match status" value="1"/>
</dbReference>
<dbReference type="Gene3D" id="3.90.1750.20">
    <property type="entry name" value="Putative Large Serine Recombinase, Chain B, Domain 2"/>
    <property type="match status" value="1"/>
</dbReference>
<dbReference type="InterPro" id="IPR006119">
    <property type="entry name" value="Resolv_N"/>
</dbReference>
<dbReference type="PROSITE" id="PS51736">
    <property type="entry name" value="RECOMBINASES_3"/>
    <property type="match status" value="1"/>
</dbReference>
<keyword evidence="5" id="KW-0175">Coiled coil</keyword>
<feature type="active site" description="O-(5'-phospho-DNA)-serine intermediate" evidence="4">
    <location>
        <position position="14"/>
    </location>
</feature>
<dbReference type="Proteomes" id="UP001596549">
    <property type="component" value="Unassembled WGS sequence"/>
</dbReference>
<keyword evidence="2" id="KW-0238">DNA-binding</keyword>
<comment type="caution">
    <text evidence="8">The sequence shown here is derived from an EMBL/GenBank/DDBJ whole genome shotgun (WGS) entry which is preliminary data.</text>
</comment>
<evidence type="ECO:0000256" key="5">
    <source>
        <dbReference type="SAM" id="Coils"/>
    </source>
</evidence>
<dbReference type="PROSITE" id="PS51737">
    <property type="entry name" value="RECOMBINASE_DNA_BIND"/>
    <property type="match status" value="1"/>
</dbReference>
<feature type="domain" description="Resolvase/invertase-type recombinase catalytic" evidence="6">
    <location>
        <begin position="6"/>
        <end position="154"/>
    </location>
</feature>
<feature type="coiled-coil region" evidence="5">
    <location>
        <begin position="381"/>
        <end position="408"/>
    </location>
</feature>
<dbReference type="CDD" id="cd00338">
    <property type="entry name" value="Ser_Recombinase"/>
    <property type="match status" value="1"/>
</dbReference>
<dbReference type="Pfam" id="PF00239">
    <property type="entry name" value="Resolvase"/>
    <property type="match status" value="1"/>
</dbReference>